<sequence length="200" mass="23245">MQILKKRFKNKGFILISTLILIIFIMGNFLLGYRIIYRKGERLNSNINSISINSQVHNLKILVYDELLRIDSKISSGEYKNGAEYIGIEENFNRVWLGNSKNSFSKNNYQIYKMKINGSTFYTYKAEVYEDFKEIISYNIMRSGLSKNSLIVELRKNFTKTNDNSSILLTAIIQLEYKNGNKDPSSPDVEILKEFVANFE</sequence>
<comment type="caution">
    <text evidence="2">The sequence shown here is derived from an EMBL/GenBank/DDBJ whole genome shotgun (WGS) entry which is preliminary data.</text>
</comment>
<gene>
    <name evidence="2" type="ORF">IAA47_01805</name>
</gene>
<accession>A0A9E2KYJ5</accession>
<keyword evidence="1" id="KW-0472">Membrane</keyword>
<dbReference type="Proteomes" id="UP000724657">
    <property type="component" value="Unassembled WGS sequence"/>
</dbReference>
<feature type="transmembrane region" description="Helical" evidence="1">
    <location>
        <begin position="12"/>
        <end position="36"/>
    </location>
</feature>
<proteinExistence type="predicted"/>
<protein>
    <submittedName>
        <fullName evidence="2">Uncharacterized protein</fullName>
    </submittedName>
</protein>
<evidence type="ECO:0000313" key="3">
    <source>
        <dbReference type="Proteomes" id="UP000724657"/>
    </source>
</evidence>
<organism evidence="2 3">
    <name type="scientific">Candidatus Fusobacterium pullicola</name>
    <dbReference type="NCBI Taxonomy" id="2838601"/>
    <lineage>
        <taxon>Bacteria</taxon>
        <taxon>Fusobacteriati</taxon>
        <taxon>Fusobacteriota</taxon>
        <taxon>Fusobacteriia</taxon>
        <taxon>Fusobacteriales</taxon>
        <taxon>Fusobacteriaceae</taxon>
        <taxon>Fusobacterium</taxon>
    </lineage>
</organism>
<keyword evidence="1" id="KW-0812">Transmembrane</keyword>
<reference evidence="2" key="1">
    <citation type="journal article" date="2021" name="PeerJ">
        <title>Extensive microbial diversity within the chicken gut microbiome revealed by metagenomics and culture.</title>
        <authorList>
            <person name="Gilroy R."/>
            <person name="Ravi A."/>
            <person name="Getino M."/>
            <person name="Pursley I."/>
            <person name="Horton D.L."/>
            <person name="Alikhan N.F."/>
            <person name="Baker D."/>
            <person name="Gharbi K."/>
            <person name="Hall N."/>
            <person name="Watson M."/>
            <person name="Adriaenssens E.M."/>
            <person name="Foster-Nyarko E."/>
            <person name="Jarju S."/>
            <person name="Secka A."/>
            <person name="Antonio M."/>
            <person name="Oren A."/>
            <person name="Chaudhuri R.R."/>
            <person name="La Ragione R."/>
            <person name="Hildebrand F."/>
            <person name="Pallen M.J."/>
        </authorList>
    </citation>
    <scope>NUCLEOTIDE SEQUENCE</scope>
    <source>
        <strain evidence="2">A6-441</strain>
    </source>
</reference>
<dbReference type="AlphaFoldDB" id="A0A9E2KYJ5"/>
<evidence type="ECO:0000256" key="1">
    <source>
        <dbReference type="SAM" id="Phobius"/>
    </source>
</evidence>
<name>A0A9E2KYJ5_9FUSO</name>
<dbReference type="EMBL" id="JAHLFN010000016">
    <property type="protein sequence ID" value="MBU3841729.1"/>
    <property type="molecule type" value="Genomic_DNA"/>
</dbReference>
<keyword evidence="1" id="KW-1133">Transmembrane helix</keyword>
<evidence type="ECO:0000313" key="2">
    <source>
        <dbReference type="EMBL" id="MBU3841729.1"/>
    </source>
</evidence>
<reference evidence="2" key="2">
    <citation type="submission" date="2021-04" db="EMBL/GenBank/DDBJ databases">
        <authorList>
            <person name="Gilroy R."/>
        </authorList>
    </citation>
    <scope>NUCLEOTIDE SEQUENCE</scope>
    <source>
        <strain evidence="2">A6-441</strain>
    </source>
</reference>